<dbReference type="EMBL" id="GBRH01271489">
    <property type="protein sequence ID" value="JAD26406.1"/>
    <property type="molecule type" value="Transcribed_RNA"/>
</dbReference>
<name>A0A0A8YJU3_ARUDO</name>
<reference evidence="2" key="2">
    <citation type="journal article" date="2015" name="Data Brief">
        <title>Shoot transcriptome of the giant reed, Arundo donax.</title>
        <authorList>
            <person name="Barrero R.A."/>
            <person name="Guerrero F.D."/>
            <person name="Moolhuijzen P."/>
            <person name="Goolsby J.A."/>
            <person name="Tidwell J."/>
            <person name="Bellgard S.E."/>
            <person name="Bellgard M.I."/>
        </authorList>
    </citation>
    <scope>NUCLEOTIDE SEQUENCE</scope>
    <source>
        <tissue evidence="2">Shoot tissue taken approximately 20 cm above the soil surface</tissue>
    </source>
</reference>
<feature type="region of interest" description="Disordered" evidence="1">
    <location>
        <begin position="1"/>
        <end position="20"/>
    </location>
</feature>
<sequence length="39" mass="4263">MSIEGLSDAEHSRCHPLLPLSQIQERGNVIAATSRSNED</sequence>
<dbReference type="AlphaFoldDB" id="A0A0A8YJU3"/>
<organism evidence="2">
    <name type="scientific">Arundo donax</name>
    <name type="common">Giant reed</name>
    <name type="synonym">Donax arundinaceus</name>
    <dbReference type="NCBI Taxonomy" id="35708"/>
    <lineage>
        <taxon>Eukaryota</taxon>
        <taxon>Viridiplantae</taxon>
        <taxon>Streptophyta</taxon>
        <taxon>Embryophyta</taxon>
        <taxon>Tracheophyta</taxon>
        <taxon>Spermatophyta</taxon>
        <taxon>Magnoliopsida</taxon>
        <taxon>Liliopsida</taxon>
        <taxon>Poales</taxon>
        <taxon>Poaceae</taxon>
        <taxon>PACMAD clade</taxon>
        <taxon>Arundinoideae</taxon>
        <taxon>Arundineae</taxon>
        <taxon>Arundo</taxon>
    </lineage>
</organism>
<accession>A0A0A8YJU3</accession>
<proteinExistence type="predicted"/>
<evidence type="ECO:0000256" key="1">
    <source>
        <dbReference type="SAM" id="MobiDB-lite"/>
    </source>
</evidence>
<reference evidence="2" key="1">
    <citation type="submission" date="2014-09" db="EMBL/GenBank/DDBJ databases">
        <authorList>
            <person name="Magalhaes I.L.F."/>
            <person name="Oliveira U."/>
            <person name="Santos F.R."/>
            <person name="Vidigal T.H.D.A."/>
            <person name="Brescovit A.D."/>
            <person name="Santos A.J."/>
        </authorList>
    </citation>
    <scope>NUCLEOTIDE SEQUENCE</scope>
    <source>
        <tissue evidence="2">Shoot tissue taken approximately 20 cm above the soil surface</tissue>
    </source>
</reference>
<evidence type="ECO:0000313" key="2">
    <source>
        <dbReference type="EMBL" id="JAD26406.1"/>
    </source>
</evidence>
<protein>
    <submittedName>
        <fullName evidence="2">Uncharacterized protein</fullName>
    </submittedName>
</protein>